<evidence type="ECO:0000259" key="4">
    <source>
        <dbReference type="Pfam" id="PF00326"/>
    </source>
</evidence>
<evidence type="ECO:0000256" key="3">
    <source>
        <dbReference type="SAM" id="SignalP"/>
    </source>
</evidence>
<dbReference type="Gene3D" id="3.40.50.1820">
    <property type="entry name" value="alpha/beta hydrolase"/>
    <property type="match status" value="1"/>
</dbReference>
<dbReference type="SUPFAM" id="SSF53474">
    <property type="entry name" value="alpha/beta-Hydrolases"/>
    <property type="match status" value="1"/>
</dbReference>
<protein>
    <submittedName>
        <fullName evidence="6">Prolyl oligopeptidase family serine peptidase</fullName>
    </submittedName>
</protein>
<keyword evidence="3" id="KW-0732">Signal</keyword>
<dbReference type="InterPro" id="IPR029058">
    <property type="entry name" value="AB_hydrolase_fold"/>
</dbReference>
<dbReference type="Pfam" id="PF07676">
    <property type="entry name" value="PD40"/>
    <property type="match status" value="3"/>
</dbReference>
<feature type="signal peptide" evidence="3">
    <location>
        <begin position="1"/>
        <end position="24"/>
    </location>
</feature>
<gene>
    <name evidence="6" type="ORF">K4G66_00550</name>
</gene>
<dbReference type="PANTHER" id="PTHR42776:SF27">
    <property type="entry name" value="DIPEPTIDYL PEPTIDASE FAMILY MEMBER 6"/>
    <property type="match status" value="1"/>
</dbReference>
<feature type="domain" description="Peptidase S9 prolyl oligopeptidase catalytic" evidence="4">
    <location>
        <begin position="502"/>
        <end position="703"/>
    </location>
</feature>
<evidence type="ECO:0000256" key="1">
    <source>
        <dbReference type="ARBA" id="ARBA00022801"/>
    </source>
</evidence>
<dbReference type="InterPro" id="IPR011659">
    <property type="entry name" value="WD40"/>
</dbReference>
<name>A0AA49JEF3_9BACT</name>
<evidence type="ECO:0000313" key="6">
    <source>
        <dbReference type="EMBL" id="WKN37196.1"/>
    </source>
</evidence>
<dbReference type="InterPro" id="IPR002469">
    <property type="entry name" value="Peptidase_S9B_N"/>
</dbReference>
<dbReference type="InterPro" id="IPR011042">
    <property type="entry name" value="6-blade_b-propeller_TolB-like"/>
</dbReference>
<dbReference type="EMBL" id="CP120682">
    <property type="protein sequence ID" value="WKN37196.1"/>
    <property type="molecule type" value="Genomic_DNA"/>
</dbReference>
<feature type="domain" description="Dipeptidylpeptidase IV N-terminal" evidence="5">
    <location>
        <begin position="272"/>
        <end position="405"/>
    </location>
</feature>
<dbReference type="SUPFAM" id="SSF82171">
    <property type="entry name" value="DPP6 N-terminal domain-like"/>
    <property type="match status" value="1"/>
</dbReference>
<proteinExistence type="predicted"/>
<keyword evidence="2" id="KW-0645">Protease</keyword>
<keyword evidence="2" id="KW-0720">Serine protease</keyword>
<feature type="chain" id="PRO_5041330741" evidence="3">
    <location>
        <begin position="25"/>
        <end position="713"/>
    </location>
</feature>
<dbReference type="Pfam" id="PF00930">
    <property type="entry name" value="DPPIV_N"/>
    <property type="match status" value="1"/>
</dbReference>
<accession>A0AA49JEF3</accession>
<reference evidence="6" key="1">
    <citation type="journal article" date="2023" name="Comput. Struct. Biotechnol. J.">
        <title>Discovery of a novel marine Bacteroidetes with a rich repertoire of carbohydrate-active enzymes.</title>
        <authorList>
            <person name="Chen B."/>
            <person name="Liu G."/>
            <person name="Chen Q."/>
            <person name="Wang H."/>
            <person name="Liu L."/>
            <person name="Tang K."/>
        </authorList>
    </citation>
    <scope>NUCLEOTIDE SEQUENCE</scope>
    <source>
        <strain evidence="6">TK19036</strain>
    </source>
</reference>
<evidence type="ECO:0000256" key="2">
    <source>
        <dbReference type="ARBA" id="ARBA00022825"/>
    </source>
</evidence>
<reference evidence="6" key="2">
    <citation type="journal article" date="2024" name="Antonie Van Leeuwenhoek">
        <title>Roseihalotalea indica gen. nov., sp. nov., a halophilic Bacteroidetes from mesopelagic Southwest Indian Ocean with higher carbohydrate metabolic potential.</title>
        <authorList>
            <person name="Chen B."/>
            <person name="Zhang M."/>
            <person name="Lin D."/>
            <person name="Ye J."/>
            <person name="Tang K."/>
        </authorList>
    </citation>
    <scope>NUCLEOTIDE SEQUENCE</scope>
    <source>
        <strain evidence="6">TK19036</strain>
    </source>
</reference>
<dbReference type="Gene3D" id="2.120.10.30">
    <property type="entry name" value="TolB, C-terminal domain"/>
    <property type="match status" value="1"/>
</dbReference>
<keyword evidence="1" id="KW-0378">Hydrolase</keyword>
<dbReference type="GO" id="GO:0004252">
    <property type="term" value="F:serine-type endopeptidase activity"/>
    <property type="evidence" value="ECO:0007669"/>
    <property type="project" value="TreeGrafter"/>
</dbReference>
<dbReference type="InterPro" id="IPR001375">
    <property type="entry name" value="Peptidase_S9_cat"/>
</dbReference>
<sequence length="713" mass="78445">MIAKLFPFRLIPVVLLISSTLTLAQQADFTLDQITSYPFPNELTAGGDNKIAWAVNASGRRNIFVAEGPDFEPRQITSYSKDDGQEISSLMVSPDGNWVVYIRGGDFGSNWDDARPVNPSSMPKLPKVQLWSIPFEGGEPVALGEGISPAISPDSKTIAFIKDDQVWTVPIDGEKEASQLFSAGGESESPVWSPDGSKLAFRSDRDDHSYIGIYENDSTQIQWIAPSFDQDREPRWSPDGQALAFVRMPTDAGEPDSILAAIPRPWSVMLADVNSGEVAELWQSPNTMPGSVPSTQGGFNLHYADGHVVFLSYHDGWPHLYSIDEQGGEPLLLTLGDYMAEYITLSPDKKSLVFCANTGPDELDIDRRHIIKVSVDKANAQVMTPGDGNEWTPVLTKENDLVYLSATAQRPPLPAVMELESREVTLLGEDMVPDDFPTEQLVVPEQVVYEAPDGTQIHATLFQSAEGPDKKPAIIYVHGGPPRQMLLGWHYSSYYSNAYAMNQYLASQGFVVLSVNYRLGIGYGYDFHKPVDGGSRGASEYQDVKAGGEWLAEQSFVDPDRIGIYGGSYGGYLTAMALGRDSDLFAAGVDIHGVHNRVGGRYSFDMSDYEKAPDLKEAMDVAWESSPVSSVDTWTSPVLIIHGDDDRNVNFHQSTDLVGRLRKKEVPLETMVIVDDTHHFMKHANQRKVNAAIADYLLRHLGSDQGQASGEQK</sequence>
<dbReference type="AlphaFoldDB" id="A0AA49JEF3"/>
<dbReference type="Gene3D" id="2.140.10.30">
    <property type="entry name" value="Dipeptidylpeptidase IV, N-terminal domain"/>
    <property type="match status" value="1"/>
</dbReference>
<dbReference type="PANTHER" id="PTHR42776">
    <property type="entry name" value="SERINE PEPTIDASE S9 FAMILY MEMBER"/>
    <property type="match status" value="1"/>
</dbReference>
<organism evidence="6">
    <name type="scientific">Roseihalotalea indica</name>
    <dbReference type="NCBI Taxonomy" id="2867963"/>
    <lineage>
        <taxon>Bacteria</taxon>
        <taxon>Pseudomonadati</taxon>
        <taxon>Bacteroidota</taxon>
        <taxon>Cytophagia</taxon>
        <taxon>Cytophagales</taxon>
        <taxon>Catalimonadaceae</taxon>
        <taxon>Roseihalotalea</taxon>
    </lineage>
</organism>
<dbReference type="Pfam" id="PF00326">
    <property type="entry name" value="Peptidase_S9"/>
    <property type="match status" value="1"/>
</dbReference>
<evidence type="ECO:0000259" key="5">
    <source>
        <dbReference type="Pfam" id="PF00930"/>
    </source>
</evidence>
<dbReference type="GO" id="GO:0006508">
    <property type="term" value="P:proteolysis"/>
    <property type="evidence" value="ECO:0007669"/>
    <property type="project" value="InterPro"/>
</dbReference>